<feature type="region of interest" description="Disordered" evidence="1">
    <location>
        <begin position="176"/>
        <end position="196"/>
    </location>
</feature>
<dbReference type="InterPro" id="IPR049813">
    <property type="entry name" value="Elp-1-like_TD"/>
</dbReference>
<dbReference type="Proteomes" id="UP000728185">
    <property type="component" value="Unassembled WGS sequence"/>
</dbReference>
<feature type="region of interest" description="Disordered" evidence="1">
    <location>
        <begin position="288"/>
        <end position="342"/>
    </location>
</feature>
<feature type="region of interest" description="Disordered" evidence="1">
    <location>
        <begin position="62"/>
        <end position="154"/>
    </location>
</feature>
<evidence type="ECO:0000313" key="2">
    <source>
        <dbReference type="EMBL" id="KAA0194846.1"/>
    </source>
</evidence>
<accession>A0A8E0RVB9</accession>
<name>A0A8E0RVB9_9TREM</name>
<dbReference type="AlphaFoldDB" id="A0A8E0RVB9"/>
<feature type="compositionally biased region" description="Low complexity" evidence="1">
    <location>
        <begin position="118"/>
        <end position="128"/>
    </location>
</feature>
<protein>
    <submittedName>
        <fullName evidence="2">Echinoderm microtubule-associated protein 1</fullName>
    </submittedName>
</protein>
<gene>
    <name evidence="2" type="ORF">FBUS_06129</name>
</gene>
<dbReference type="OrthoDB" id="6269842at2759"/>
<keyword evidence="3" id="KW-1185">Reference proteome</keyword>
<sequence length="342" mass="37097">MKLEEAGLLDRVADLEKRSAEQANELACLRSSLADCLRRISLLESNKGTALCQVRQSNMITHKRVTHNAASHRTTPPPTLRTDSTSGSRQTTNKPRGTPTGTVSGARDGPLHKPQTRSGSKSPRLSSSTNALDRQTSSITSPIGSHRARVSTYQPEQLYTQRAIKSMSMIDGHMRVGPCKDVTPPHTGTLPAPRTRHGRYGTLSRYCEINDASGTYNLMWRSFGEGDFELTSPKSIYPQMNLVNLIQPKPAPPLPPPCPPSSLCLPPNLARRGRFGMSPPKATVSDIGHRGDHGSPLHPSAWKPGGQAICTLPRDLTPPFSTKRVSLSPPGPENVQVDAPFS</sequence>
<comment type="caution">
    <text evidence="2">The sequence shown here is derived from an EMBL/GenBank/DDBJ whole genome shotgun (WGS) entry which is preliminary data.</text>
</comment>
<evidence type="ECO:0000256" key="1">
    <source>
        <dbReference type="SAM" id="MobiDB-lite"/>
    </source>
</evidence>
<evidence type="ECO:0000313" key="3">
    <source>
        <dbReference type="Proteomes" id="UP000728185"/>
    </source>
</evidence>
<reference evidence="2" key="1">
    <citation type="submission" date="2019-05" db="EMBL/GenBank/DDBJ databases">
        <title>Annotation for the trematode Fasciolopsis buski.</title>
        <authorList>
            <person name="Choi Y.-J."/>
        </authorList>
    </citation>
    <scope>NUCLEOTIDE SEQUENCE</scope>
    <source>
        <strain evidence="2">HT</strain>
        <tissue evidence="2">Whole worm</tissue>
    </source>
</reference>
<feature type="compositionally biased region" description="Polar residues" evidence="1">
    <location>
        <begin position="81"/>
        <end position="103"/>
    </location>
</feature>
<proteinExistence type="predicted"/>
<dbReference type="CDD" id="cd21931">
    <property type="entry name" value="TD_EMAP-like"/>
    <property type="match status" value="1"/>
</dbReference>
<organism evidence="2 3">
    <name type="scientific">Fasciolopsis buskii</name>
    <dbReference type="NCBI Taxonomy" id="27845"/>
    <lineage>
        <taxon>Eukaryota</taxon>
        <taxon>Metazoa</taxon>
        <taxon>Spiralia</taxon>
        <taxon>Lophotrochozoa</taxon>
        <taxon>Platyhelminthes</taxon>
        <taxon>Trematoda</taxon>
        <taxon>Digenea</taxon>
        <taxon>Plagiorchiida</taxon>
        <taxon>Echinostomata</taxon>
        <taxon>Echinostomatoidea</taxon>
        <taxon>Fasciolidae</taxon>
        <taxon>Fasciolopsis</taxon>
    </lineage>
</organism>
<dbReference type="EMBL" id="LUCM01004098">
    <property type="protein sequence ID" value="KAA0194846.1"/>
    <property type="molecule type" value="Genomic_DNA"/>
</dbReference>
<feature type="compositionally biased region" description="Polar residues" evidence="1">
    <location>
        <begin position="129"/>
        <end position="143"/>
    </location>
</feature>